<dbReference type="Proteomes" id="UP000244064">
    <property type="component" value="Unassembled WGS sequence"/>
</dbReference>
<dbReference type="SUPFAM" id="SSF56059">
    <property type="entry name" value="Glutathione synthetase ATP-binding domain-like"/>
    <property type="match status" value="1"/>
</dbReference>
<dbReference type="RefSeq" id="WP_108106120.1">
    <property type="nucleotide sequence ID" value="NZ_QASN01000008.1"/>
</dbReference>
<proteinExistence type="predicted"/>
<keyword evidence="2" id="KW-1185">Reference proteome</keyword>
<sequence>MSESIQTKPFLAFLPNRDDMPTHEAVAQRVLAEQLAQLLRMGYIGDYPRDADGELAYEAVGPCYLVPSDTIIGTEQAARLGIRGEDDLFGAVAPYAFLPTKAISHPLGHAGAEAPPGWSTVFGERIGDAVLEGFSAFSIVDARGAGLALLADGPLRIKPVLARGGLGQQVVRSADELELALETLDAGALALCGLVLERQLEQVRTFSVGQVRVAGLLVSYVGEQHLTCDNQGREVYGGSTLQLCRGGFAALQQLPLSEEMRQAIHQAQTYDEAALACFPGLIASRRNYDVALGTDPQGRSRSGVLEQSWRIGGASSAEVIALQRFQAEPALQRLRASSVEVYGQPPSLPADALLIYQGTDPQSGPLTKYARIEDAGE</sequence>
<dbReference type="EMBL" id="QASN01000008">
    <property type="protein sequence ID" value="PTU75315.1"/>
    <property type="molecule type" value="Genomic_DNA"/>
</dbReference>
<dbReference type="OrthoDB" id="8648979at2"/>
<gene>
    <name evidence="1" type="ORF">DBO85_05670</name>
</gene>
<name>A0A2T5PC64_9PSED</name>
<accession>A0A2T5PC64</accession>
<reference evidence="1 2" key="1">
    <citation type="submission" date="2018-04" db="EMBL/GenBank/DDBJ databases">
        <title>Pseudomonas sp. nov., isolated from mangrove soil.</title>
        <authorList>
            <person name="Chen C."/>
        </authorList>
    </citation>
    <scope>NUCLEOTIDE SEQUENCE [LARGE SCALE GENOMIC DNA]</scope>
    <source>
        <strain evidence="1 2">TC-11</strain>
    </source>
</reference>
<organism evidence="1 2">
    <name type="scientific">Pseudomonas mangrovi</name>
    <dbReference type="NCBI Taxonomy" id="2161748"/>
    <lineage>
        <taxon>Bacteria</taxon>
        <taxon>Pseudomonadati</taxon>
        <taxon>Pseudomonadota</taxon>
        <taxon>Gammaproteobacteria</taxon>
        <taxon>Pseudomonadales</taxon>
        <taxon>Pseudomonadaceae</taxon>
        <taxon>Pseudomonas</taxon>
    </lineage>
</organism>
<evidence type="ECO:0000313" key="2">
    <source>
        <dbReference type="Proteomes" id="UP000244064"/>
    </source>
</evidence>
<dbReference type="AlphaFoldDB" id="A0A2T5PC64"/>
<evidence type="ECO:0000313" key="1">
    <source>
        <dbReference type="EMBL" id="PTU75315.1"/>
    </source>
</evidence>
<comment type="caution">
    <text evidence="1">The sequence shown here is derived from an EMBL/GenBank/DDBJ whole genome shotgun (WGS) entry which is preliminary data.</text>
</comment>
<protein>
    <submittedName>
        <fullName evidence="1">DUF3182 domain-containing protein</fullName>
    </submittedName>
</protein>
<dbReference type="Pfam" id="PF11379">
    <property type="entry name" value="DUF3182"/>
    <property type="match status" value="1"/>
</dbReference>
<dbReference type="InterPro" id="IPR021519">
    <property type="entry name" value="DUF3182"/>
</dbReference>